<dbReference type="VEuPathDB" id="FungiDB:PCH_Pc17g00670"/>
<proteinExistence type="predicted"/>
<evidence type="ECO:0000256" key="2">
    <source>
        <dbReference type="ARBA" id="ARBA00023125"/>
    </source>
</evidence>
<keyword evidence="3" id="KW-0804">Transcription</keyword>
<dbReference type="PANTHER" id="PTHR37540">
    <property type="entry name" value="TRANSCRIPTION FACTOR (ACR-2), PUTATIVE-RELATED-RELATED"/>
    <property type="match status" value="1"/>
</dbReference>
<feature type="domain" description="Zn(2)-C6 fungal-type" evidence="5">
    <location>
        <begin position="12"/>
        <end position="35"/>
    </location>
</feature>
<feature type="domain" description="Zn(2)-C6 fungal-type" evidence="5">
    <location>
        <begin position="121"/>
        <end position="151"/>
    </location>
</feature>
<dbReference type="InterPro" id="IPR001138">
    <property type="entry name" value="Zn2Cys6_DnaBD"/>
</dbReference>
<evidence type="ECO:0000259" key="5">
    <source>
        <dbReference type="PROSITE" id="PS50048"/>
    </source>
</evidence>
<gene>
    <name evidence="6" type="ORF">Pc17g00670</name>
    <name evidence="6" type="ORF">PCH_Pc17g00670</name>
</gene>
<dbReference type="PROSITE" id="PS50048">
    <property type="entry name" value="ZN2_CY6_FUNGAL_2"/>
    <property type="match status" value="2"/>
</dbReference>
<dbReference type="Pfam" id="PF11951">
    <property type="entry name" value="Fungal_trans_2"/>
    <property type="match status" value="1"/>
</dbReference>
<dbReference type="GO" id="GO:0000981">
    <property type="term" value="F:DNA-binding transcription factor activity, RNA polymerase II-specific"/>
    <property type="evidence" value="ECO:0007669"/>
    <property type="project" value="InterPro"/>
</dbReference>
<reference evidence="6 7" key="1">
    <citation type="journal article" date="2008" name="Nat. Biotechnol.">
        <title>Genome sequencing and analysis of the filamentous fungus Penicillium chrysogenum.</title>
        <authorList>
            <person name="van den Berg M.A."/>
            <person name="Albang R."/>
            <person name="Albermann K."/>
            <person name="Badger J.H."/>
            <person name="Daran J.-M."/>
            <person name="Driessen A.J.M."/>
            <person name="Garcia-Estrada C."/>
            <person name="Fedorova N.D."/>
            <person name="Harris D.M."/>
            <person name="Heijne W.H.M."/>
            <person name="Joardar V.S."/>
            <person name="Kiel J.A.K.W."/>
            <person name="Kovalchuk A."/>
            <person name="Martin J.F."/>
            <person name="Nierman W.C."/>
            <person name="Nijland J.G."/>
            <person name="Pronk J.T."/>
            <person name="Roubos J.A."/>
            <person name="van der Klei I.J."/>
            <person name="van Peij N.N.M.E."/>
            <person name="Veenhuis M."/>
            <person name="von Doehren H."/>
            <person name="Wagner C."/>
            <person name="Wortman J.R."/>
            <person name="Bovenberg R.A.L."/>
        </authorList>
    </citation>
    <scope>NUCLEOTIDE SEQUENCE [LARGE SCALE GENOMIC DNA]</scope>
    <source>
        <strain evidence="7">ATCC 28089 / DSM 1075 / NRRL 1951 / Wisconsin 54-1255</strain>
    </source>
</reference>
<evidence type="ECO:0000256" key="3">
    <source>
        <dbReference type="ARBA" id="ARBA00023163"/>
    </source>
</evidence>
<accession>B6HAZ0</accession>
<dbReference type="PANTHER" id="PTHR37540:SF5">
    <property type="entry name" value="TRANSCRIPTION FACTOR DOMAIN-CONTAINING PROTEIN"/>
    <property type="match status" value="1"/>
</dbReference>
<dbReference type="GO" id="GO:0008270">
    <property type="term" value="F:zinc ion binding"/>
    <property type="evidence" value="ECO:0007669"/>
    <property type="project" value="InterPro"/>
</dbReference>
<evidence type="ECO:0000256" key="4">
    <source>
        <dbReference type="ARBA" id="ARBA00023242"/>
    </source>
</evidence>
<dbReference type="eggNOG" id="ENOG502RVSW">
    <property type="taxonomic scope" value="Eukaryota"/>
</dbReference>
<dbReference type="HOGENOM" id="CLU_416840_0_0_1"/>
<dbReference type="InterPro" id="IPR036864">
    <property type="entry name" value="Zn2-C6_fun-type_DNA-bd_sf"/>
</dbReference>
<dbReference type="InterPro" id="IPR021858">
    <property type="entry name" value="Fun_TF"/>
</dbReference>
<dbReference type="CDD" id="cd00067">
    <property type="entry name" value="GAL4"/>
    <property type="match status" value="2"/>
</dbReference>
<evidence type="ECO:0000256" key="1">
    <source>
        <dbReference type="ARBA" id="ARBA00023015"/>
    </source>
</evidence>
<organism evidence="6 7">
    <name type="scientific">Penicillium rubens (strain ATCC 28089 / DSM 1075 / NRRL 1951 / Wisconsin 54-1255)</name>
    <name type="common">Penicillium chrysogenum</name>
    <dbReference type="NCBI Taxonomy" id="500485"/>
    <lineage>
        <taxon>Eukaryota</taxon>
        <taxon>Fungi</taxon>
        <taxon>Dikarya</taxon>
        <taxon>Ascomycota</taxon>
        <taxon>Pezizomycotina</taxon>
        <taxon>Eurotiomycetes</taxon>
        <taxon>Eurotiomycetidae</taxon>
        <taxon>Eurotiales</taxon>
        <taxon>Aspergillaceae</taxon>
        <taxon>Penicillium</taxon>
        <taxon>Penicillium chrysogenum species complex</taxon>
    </lineage>
</organism>
<keyword evidence="2" id="KW-0238">DNA-binding</keyword>
<dbReference type="SUPFAM" id="SSF57701">
    <property type="entry name" value="Zn2/Cys6 DNA-binding domain"/>
    <property type="match status" value="2"/>
</dbReference>
<evidence type="ECO:0000313" key="7">
    <source>
        <dbReference type="Proteomes" id="UP000000724"/>
    </source>
</evidence>
<dbReference type="STRING" id="500485.B6HAZ0"/>
<dbReference type="Pfam" id="PF00172">
    <property type="entry name" value="Zn_clus"/>
    <property type="match status" value="2"/>
</dbReference>
<dbReference type="Proteomes" id="UP000000724">
    <property type="component" value="Contig Pc00c17"/>
</dbReference>
<evidence type="ECO:0000313" key="6">
    <source>
        <dbReference type="EMBL" id="CAP79354.1"/>
    </source>
</evidence>
<dbReference type="OrthoDB" id="4355947at2759"/>
<dbReference type="Gene3D" id="4.10.240.10">
    <property type="entry name" value="Zn(2)-C6 fungal-type DNA-binding domain"/>
    <property type="match status" value="1"/>
</dbReference>
<keyword evidence="7" id="KW-1185">Reference proteome</keyword>
<dbReference type="PROSITE" id="PS00463">
    <property type="entry name" value="ZN2_CY6_FUNGAL_1"/>
    <property type="match status" value="1"/>
</dbReference>
<dbReference type="GO" id="GO:0003677">
    <property type="term" value="F:DNA binding"/>
    <property type="evidence" value="ECO:0007669"/>
    <property type="project" value="UniProtKB-KW"/>
</dbReference>
<dbReference type="AlphaFoldDB" id="B6HAZ0"/>
<keyword evidence="1" id="KW-0805">Transcription regulation</keyword>
<keyword evidence="4" id="KW-0539">Nucleus</keyword>
<name>B6HAZ0_PENRW</name>
<dbReference type="BioCyc" id="PCHR:PC17G00670-MONOMER"/>
<sequence>MWPTHAQKSSHSCLSCKEKKRKCDRNLPVCSRCQRCVESHPSRLVAFLAFGMLTQDLDVRLDPTVDACFRTISSVSMRVEFICKHMIHFPVALILLGIRMEHKYLDARTSPSESPPEPSKACYHCRRLKKHCDTTQPICARCTRLGIACMHNGLIERDVQRIHDPLFSNPTTDSVNYTLNYPIESRVHVPMLIRFFQDKLGLSPFQVEADSLAYYLRSTWISYALSDPCLLHATLFSASVQFDALTGAQQPAYATLYHQFKTINLVRSRLADLSSPNDATVASVLLLAMHSSLQFDQNLAQVHCRGLMQLIAARGGLDKLGYDGFLAQIIQGSLTFLAIFFDQAEPFPIPGMPRTAPSYTLISLILIGSNKSPSQHLRYRLLILFQNINQLLHEEYANTEARTRTTMNNPRLRDLLDKLWSEGDPSLLNSHQPPGLPKKELALLRTCVISGRVLAYLLDDHLPWSEGALEQLLEQLTEAIRKTERATWVKHGPEANMWVAVMGAAMVNDVNKRASFLLKENCVASSTRDTQPSRINVVVCLDIEHQKSKQATISTWRPDYRLEAGKEVFVAAVVVGQKVFRARDGRPLDTDPLRLNLKDFATRNLTEDYPDIGRHEIVTPSKMLHYFLLQAEKRTETQKQHRGATNSIRPGVLIVVDR</sequence>
<dbReference type="SMART" id="SM00066">
    <property type="entry name" value="GAL4"/>
    <property type="match status" value="2"/>
</dbReference>
<protein>
    <submittedName>
        <fullName evidence="6">Pc17g00670 protein</fullName>
    </submittedName>
</protein>
<dbReference type="EMBL" id="AM920432">
    <property type="protein sequence ID" value="CAP79354.1"/>
    <property type="molecule type" value="Genomic_DNA"/>
</dbReference>